<accession>A0A0H3MR19</accession>
<reference evidence="1 2" key="1">
    <citation type="journal article" date="2009" name="Nat. Genet.">
        <title>Comparative genomic and phylogeographic analysis of Mycobacterium leprae.</title>
        <authorList>
            <person name="Monot M."/>
            <person name="Honore N."/>
            <person name="Garnier T."/>
            <person name="Zidane N."/>
            <person name="Sherafi D."/>
            <person name="Paniz-Mondolfi A."/>
            <person name="Matsuoka M."/>
            <person name="Taylor G.M."/>
            <person name="Donoghue H.D."/>
            <person name="Bouwman A."/>
            <person name="Mays S."/>
            <person name="Watson C."/>
            <person name="Lockwood D."/>
            <person name="Khamispour A."/>
            <person name="Dowlati Y."/>
            <person name="Jianping S."/>
            <person name="Rea T.H."/>
            <person name="Vera-Cabrera L."/>
            <person name="Stefani M.M."/>
            <person name="Banu S."/>
            <person name="Macdonald M."/>
            <person name="Sapkota B.R."/>
            <person name="Spencer J.S."/>
            <person name="Thomas J."/>
            <person name="Harshman K."/>
            <person name="Singh P."/>
            <person name="Busso P."/>
            <person name="Gattiker A."/>
            <person name="Rougemont J."/>
            <person name="Brennan P.J."/>
            <person name="Cole S.T."/>
        </authorList>
    </citation>
    <scope>NUCLEOTIDE SEQUENCE [LARGE SCALE GENOMIC DNA]</scope>
    <source>
        <strain evidence="2">Br4923</strain>
    </source>
</reference>
<proteinExistence type="predicted"/>
<gene>
    <name evidence="1" type="ordered locus">MLBr01717</name>
</gene>
<protein>
    <submittedName>
        <fullName evidence="1">Doubtful CDS</fullName>
    </submittedName>
</protein>
<dbReference type="KEGG" id="mlb:MLBr01717"/>
<dbReference type="AlphaFoldDB" id="A0A0H3MR19"/>
<dbReference type="HOGENOM" id="CLU_2343681_0_0_11"/>
<name>A0A0H3MR19_MYCLB</name>
<organism evidence="1 2">
    <name type="scientific">Mycobacterium leprae (strain Br4923)</name>
    <dbReference type="NCBI Taxonomy" id="561304"/>
    <lineage>
        <taxon>Bacteria</taxon>
        <taxon>Bacillati</taxon>
        <taxon>Actinomycetota</taxon>
        <taxon>Actinomycetes</taxon>
        <taxon>Mycobacteriales</taxon>
        <taxon>Mycobacteriaceae</taxon>
        <taxon>Mycobacterium</taxon>
    </lineage>
</organism>
<sequence length="97" mass="10678">MRNSLELVDQAFGVRDDHRQRRVVVQLQDAVDPGLKCMQTPACALVPEVSPSSMNDNRGPRLVYYTVGGGDMDVANTGWWGLDTKWSVADDELTVVG</sequence>
<evidence type="ECO:0000313" key="2">
    <source>
        <dbReference type="Proteomes" id="UP000006900"/>
    </source>
</evidence>
<dbReference type="Proteomes" id="UP000006900">
    <property type="component" value="Chromosome"/>
</dbReference>
<evidence type="ECO:0000313" key="1">
    <source>
        <dbReference type="EMBL" id="CAR71812.1"/>
    </source>
</evidence>
<dbReference type="EMBL" id="FM211192">
    <property type="protein sequence ID" value="CAR71812.1"/>
    <property type="molecule type" value="Genomic_DNA"/>
</dbReference>